<protein>
    <recommendedName>
        <fullName evidence="3">RNA-binding S4 domain-containing protein</fullName>
    </recommendedName>
</protein>
<dbReference type="EMBL" id="CP128986">
    <property type="protein sequence ID" value="WOC11634.1"/>
    <property type="molecule type" value="Genomic_DNA"/>
</dbReference>
<dbReference type="RefSeq" id="WP_420040931.1">
    <property type="nucleotide sequence ID" value="NZ_CP128986.1"/>
</dbReference>
<name>A0AA97CUX1_9ACTN</name>
<dbReference type="InterPro" id="IPR002942">
    <property type="entry name" value="S4_RNA-bd"/>
</dbReference>
<feature type="region of interest" description="Disordered" evidence="2">
    <location>
        <begin position="136"/>
        <end position="159"/>
    </location>
</feature>
<evidence type="ECO:0000313" key="4">
    <source>
        <dbReference type="EMBL" id="WOC11634.1"/>
    </source>
</evidence>
<dbReference type="SUPFAM" id="SSF55174">
    <property type="entry name" value="Alpha-L RNA-binding motif"/>
    <property type="match status" value="1"/>
</dbReference>
<dbReference type="Gene3D" id="3.10.290.10">
    <property type="entry name" value="RNA-binding S4 domain"/>
    <property type="match status" value="1"/>
</dbReference>
<evidence type="ECO:0000256" key="2">
    <source>
        <dbReference type="SAM" id="MobiDB-lite"/>
    </source>
</evidence>
<feature type="domain" description="RNA-binding S4" evidence="3">
    <location>
        <begin position="3"/>
        <end position="64"/>
    </location>
</feature>
<dbReference type="InterPro" id="IPR024520">
    <property type="entry name" value="DUF3558"/>
</dbReference>
<dbReference type="CDD" id="cd00165">
    <property type="entry name" value="S4"/>
    <property type="match status" value="1"/>
</dbReference>
<dbReference type="InterPro" id="IPR036986">
    <property type="entry name" value="S4_RNA-bd_sf"/>
</dbReference>
<reference evidence="4" key="1">
    <citation type="submission" date="2023-06" db="EMBL/GenBank/DDBJ databases">
        <title>Gordonia sp. nov. and Pseudochrobactrum sp. nov., two species isolated from the burying beetle Nicrophorus vespilloides.</title>
        <authorList>
            <person name="Poehlein A."/>
            <person name="Guzman J."/>
            <person name="Daniel R."/>
            <person name="Vilcinskas A."/>
        </authorList>
    </citation>
    <scope>NUCLEOTIDE SEQUENCE</scope>
    <source>
        <strain evidence="4">MP11Mi</strain>
    </source>
</reference>
<feature type="compositionally biased region" description="Low complexity" evidence="2">
    <location>
        <begin position="136"/>
        <end position="147"/>
    </location>
</feature>
<sequence>MATRIDSWIWAIRLTKTRSAAGAACRAGHVRLNGATVKPSTTVAIGDRVSVRQGPRERIVEVTGLINKRVSAAAAAQNHVDHSPPPPPREVLASIPRRDSGTGRPTKRERRELDRFRNGVVLVVAAIAVLGLSACGSDGTTDATDSTPEPKTGTGPDFERCGGLTTKDVVSITRLGGLAQVIDNPSACEWRRGATSAPSVSFNWYRGSPIGRERGTEQLQRDVTQDYEVDGHPGFIAHHGSICEAGIGWDADFIEISVMSAAPDGTSSMTTDQTCDATKRLTEKIVRGASS</sequence>
<feature type="region of interest" description="Disordered" evidence="2">
    <location>
        <begin position="73"/>
        <end position="112"/>
    </location>
</feature>
<dbReference type="SMART" id="SM00363">
    <property type="entry name" value="S4"/>
    <property type="match status" value="1"/>
</dbReference>
<proteinExistence type="predicted"/>
<gene>
    <name evidence="4" type="ORF">MP11Mi_07070</name>
</gene>
<organism evidence="4">
    <name type="scientific">Gordonia sp. MP11Mi</name>
    <dbReference type="NCBI Taxonomy" id="3022769"/>
    <lineage>
        <taxon>Bacteria</taxon>
        <taxon>Bacillati</taxon>
        <taxon>Actinomycetota</taxon>
        <taxon>Actinomycetes</taxon>
        <taxon>Mycobacteriales</taxon>
        <taxon>Gordoniaceae</taxon>
        <taxon>Gordonia</taxon>
    </lineage>
</organism>
<evidence type="ECO:0000259" key="3">
    <source>
        <dbReference type="SMART" id="SM00363"/>
    </source>
</evidence>
<dbReference type="Pfam" id="PF12079">
    <property type="entry name" value="DUF3558"/>
    <property type="match status" value="1"/>
</dbReference>
<accession>A0AA97CUX1</accession>
<dbReference type="GO" id="GO:0003723">
    <property type="term" value="F:RNA binding"/>
    <property type="evidence" value="ECO:0007669"/>
    <property type="project" value="UniProtKB-KW"/>
</dbReference>
<keyword evidence="1" id="KW-0694">RNA-binding</keyword>
<dbReference type="AlphaFoldDB" id="A0AA97CUX1"/>
<evidence type="ECO:0000256" key="1">
    <source>
        <dbReference type="PROSITE-ProRule" id="PRU00182"/>
    </source>
</evidence>
<dbReference type="Pfam" id="PF01479">
    <property type="entry name" value="S4"/>
    <property type="match status" value="1"/>
</dbReference>
<dbReference type="PROSITE" id="PS50889">
    <property type="entry name" value="S4"/>
    <property type="match status" value="1"/>
</dbReference>